<reference evidence="1" key="2">
    <citation type="journal article" date="2022" name="New Phytol.">
        <title>Evolutionary transition to the ectomycorrhizal habit in the genomes of a hyperdiverse lineage of mushroom-forming fungi.</title>
        <authorList>
            <person name="Looney B."/>
            <person name="Miyauchi S."/>
            <person name="Morin E."/>
            <person name="Drula E."/>
            <person name="Courty P.E."/>
            <person name="Kohler A."/>
            <person name="Kuo A."/>
            <person name="LaButti K."/>
            <person name="Pangilinan J."/>
            <person name="Lipzen A."/>
            <person name="Riley R."/>
            <person name="Andreopoulos W."/>
            <person name="He G."/>
            <person name="Johnson J."/>
            <person name="Nolan M."/>
            <person name="Tritt A."/>
            <person name="Barry K.W."/>
            <person name="Grigoriev I.V."/>
            <person name="Nagy L.G."/>
            <person name="Hibbett D."/>
            <person name="Henrissat B."/>
            <person name="Matheny P.B."/>
            <person name="Labbe J."/>
            <person name="Martin F.M."/>
        </authorList>
    </citation>
    <scope>NUCLEOTIDE SEQUENCE</scope>
    <source>
        <strain evidence="1">EC-137</strain>
    </source>
</reference>
<accession>A0ACB8QRQ7</accession>
<keyword evidence="2" id="KW-1185">Reference proteome</keyword>
<protein>
    <submittedName>
        <fullName evidence="1">Uncharacterized protein</fullName>
    </submittedName>
</protein>
<evidence type="ECO:0000313" key="1">
    <source>
        <dbReference type="EMBL" id="KAI0034569.1"/>
    </source>
</evidence>
<gene>
    <name evidence="1" type="ORF">K488DRAFT_83864</name>
</gene>
<reference evidence="1" key="1">
    <citation type="submission" date="2021-02" db="EMBL/GenBank/DDBJ databases">
        <authorList>
            <consortium name="DOE Joint Genome Institute"/>
            <person name="Ahrendt S."/>
            <person name="Looney B.P."/>
            <person name="Miyauchi S."/>
            <person name="Morin E."/>
            <person name="Drula E."/>
            <person name="Courty P.E."/>
            <person name="Chicoki N."/>
            <person name="Fauchery L."/>
            <person name="Kohler A."/>
            <person name="Kuo A."/>
            <person name="Labutti K."/>
            <person name="Pangilinan J."/>
            <person name="Lipzen A."/>
            <person name="Riley R."/>
            <person name="Andreopoulos W."/>
            <person name="He G."/>
            <person name="Johnson J."/>
            <person name="Barry K.W."/>
            <person name="Grigoriev I.V."/>
            <person name="Nagy L."/>
            <person name="Hibbett D."/>
            <person name="Henrissat B."/>
            <person name="Matheny P.B."/>
            <person name="Labbe J."/>
            <person name="Martin F."/>
        </authorList>
    </citation>
    <scope>NUCLEOTIDE SEQUENCE</scope>
    <source>
        <strain evidence="1">EC-137</strain>
    </source>
</reference>
<sequence>MWLLRPQPLAKDHPDEFDGRNLFIDMTLTNIDTAANTMSFTCAIYGDSCAGAPISFSEVQDFNETRIESCTTVDVYFDQFVFNARPCPKLANSELRGTLAAAFDDTNSRSTNVPLNTSAHVTWNASAYYLDARSYLPQFQLNIMIFYFSANPRFATLVAYPFDEYNSQAYFFGLENHTNGTRTPVSIYAAYVHGLAFGYTANLLNFQELANAYGRNYADNIAFDNRQGTTSLNFRVQRAMPVKIYAVVIVVAMCMLHIELLNINLPPAEGMINLILLYIALKATFFGYAVDNAILVIPVTTLFAFTSLRASMPGAPTSFGAYIGTSFNLVDALEFSWRMTSTRFRGYAAYTRLLSDSHGTNASARVHASHEADQFGAYGTGAVLTGVLTDVYKPRQIIEDHADSFNGRQLYMDMTMLSIDPTTNKISFSCIIRGDTCGGLVPDANGQLNPNMTELSSCNLVNIYFDQGALGMKFDGTSSQSNSAPDKTTPSFLWNASALFDPRASEPLFQVDFALYYASGSVAKTLFNYPFDEYLADAFFFGADNVTGDAVSVHTFVHGIAFGFTTKLLQPSEVNAYYGPSYATMGDEMWNSEGITPLHFHISRAALVKTYVLTVLGAMYIVDFILLLISIKAVVFGYNIDNGVLVVPVTSLFSFVTLRQSFPGVPSSFGALVGTSYPKLNPFKDG</sequence>
<dbReference type="EMBL" id="MU273498">
    <property type="protein sequence ID" value="KAI0034569.1"/>
    <property type="molecule type" value="Genomic_DNA"/>
</dbReference>
<evidence type="ECO:0000313" key="2">
    <source>
        <dbReference type="Proteomes" id="UP000814128"/>
    </source>
</evidence>
<comment type="caution">
    <text evidence="1">The sequence shown here is derived from an EMBL/GenBank/DDBJ whole genome shotgun (WGS) entry which is preliminary data.</text>
</comment>
<organism evidence="1 2">
    <name type="scientific">Vararia minispora EC-137</name>
    <dbReference type="NCBI Taxonomy" id="1314806"/>
    <lineage>
        <taxon>Eukaryota</taxon>
        <taxon>Fungi</taxon>
        <taxon>Dikarya</taxon>
        <taxon>Basidiomycota</taxon>
        <taxon>Agaricomycotina</taxon>
        <taxon>Agaricomycetes</taxon>
        <taxon>Russulales</taxon>
        <taxon>Lachnocladiaceae</taxon>
        <taxon>Vararia</taxon>
    </lineage>
</organism>
<dbReference type="Proteomes" id="UP000814128">
    <property type="component" value="Unassembled WGS sequence"/>
</dbReference>
<name>A0ACB8QRQ7_9AGAM</name>
<proteinExistence type="predicted"/>